<keyword evidence="2" id="KW-1185">Reference proteome</keyword>
<name>A0A346Y4K4_9ACTN</name>
<dbReference type="RefSeq" id="WP_114593589.1">
    <property type="nucleotide sequence ID" value="NZ_CP031165.1"/>
</dbReference>
<evidence type="ECO:0000313" key="1">
    <source>
        <dbReference type="EMBL" id="AXV09401.1"/>
    </source>
</evidence>
<reference evidence="1 2" key="1">
    <citation type="submission" date="2018-09" db="EMBL/GenBank/DDBJ databases">
        <title>Complete genome sequence of Euzebya sp. DY32-46 isolated from seawater of Pacific Ocean.</title>
        <authorList>
            <person name="Xu L."/>
            <person name="Wu Y.-H."/>
            <person name="Xu X.-W."/>
        </authorList>
    </citation>
    <scope>NUCLEOTIDE SEQUENCE [LARGE SCALE GENOMIC DNA]</scope>
    <source>
        <strain evidence="1 2">DY32-46</strain>
    </source>
</reference>
<dbReference type="EMBL" id="CP031165">
    <property type="protein sequence ID" value="AXV09401.1"/>
    <property type="molecule type" value="Genomic_DNA"/>
</dbReference>
<dbReference type="Pfam" id="PF08922">
    <property type="entry name" value="DUF1905"/>
    <property type="match status" value="1"/>
</dbReference>
<gene>
    <name evidence="1" type="ORF">DVS28_a4740</name>
</gene>
<dbReference type="InterPro" id="IPR037079">
    <property type="entry name" value="AF2212/PG0164-like_sf"/>
</dbReference>
<dbReference type="Pfam" id="PF13376">
    <property type="entry name" value="OmdA"/>
    <property type="match status" value="1"/>
</dbReference>
<dbReference type="Proteomes" id="UP000264006">
    <property type="component" value="Chromosome"/>
</dbReference>
<protein>
    <recommendedName>
        <fullName evidence="3">DUF1905 domain-containing protein</fullName>
    </recommendedName>
</protein>
<dbReference type="KEGG" id="euz:DVS28_a4740"/>
<dbReference type="Gene3D" id="2.40.30.100">
    <property type="entry name" value="AF2212/PG0164-like"/>
    <property type="match status" value="1"/>
</dbReference>
<dbReference type="AlphaFoldDB" id="A0A346Y4K4"/>
<sequence length="146" mass="15516">MPSTTTFTTTLLAFGNNTGIEVPPDHVEALGAGKRPPVKVDVDGYTYDSTVAVMGGKYLLPLNKAHRTASGLGPGDRVTVVLELVEGERVVDVPGLLAAALEDAGLRDAFDQLSYSRRKEHARSVADATKADTAERRVAKVLEQLA</sequence>
<dbReference type="InterPro" id="IPR015018">
    <property type="entry name" value="DUF1905"/>
</dbReference>
<dbReference type="SUPFAM" id="SSF141694">
    <property type="entry name" value="AF2212/PG0164-like"/>
    <property type="match status" value="1"/>
</dbReference>
<organism evidence="1 2">
    <name type="scientific">Euzebya pacifica</name>
    <dbReference type="NCBI Taxonomy" id="1608957"/>
    <lineage>
        <taxon>Bacteria</taxon>
        <taxon>Bacillati</taxon>
        <taxon>Actinomycetota</taxon>
        <taxon>Nitriliruptoria</taxon>
        <taxon>Euzebyales</taxon>
    </lineage>
</organism>
<accession>A0A346Y4K4</accession>
<evidence type="ECO:0008006" key="3">
    <source>
        <dbReference type="Google" id="ProtNLM"/>
    </source>
</evidence>
<evidence type="ECO:0000313" key="2">
    <source>
        <dbReference type="Proteomes" id="UP000264006"/>
    </source>
</evidence>
<dbReference type="OrthoDB" id="2604865at2"/>
<proteinExistence type="predicted"/>